<accession>A0A2T4JEL2</accession>
<reference evidence="2 3" key="1">
    <citation type="submission" date="2018-03" db="EMBL/GenBank/DDBJ databases">
        <title>Rhodobacter blasticus.</title>
        <authorList>
            <person name="Meyer T.E."/>
            <person name="Miller S."/>
            <person name="Lodha T."/>
            <person name="Gandham S."/>
            <person name="Chintalapati S."/>
            <person name="Chintalapati V.R."/>
        </authorList>
    </citation>
    <scope>NUCLEOTIDE SEQUENCE [LARGE SCALE GENOMIC DNA]</scope>
    <source>
        <strain evidence="2 3">DSM 2131</strain>
    </source>
</reference>
<comment type="caution">
    <text evidence="2">The sequence shown here is derived from an EMBL/GenBank/DDBJ whole genome shotgun (WGS) entry which is preliminary data.</text>
</comment>
<dbReference type="EMBL" id="PZKE01000001">
    <property type="protein sequence ID" value="PTE16326.1"/>
    <property type="molecule type" value="Genomic_DNA"/>
</dbReference>
<name>A0A2T4JEL2_FUSBL</name>
<keyword evidence="3" id="KW-1185">Reference proteome</keyword>
<keyword evidence="1" id="KW-0732">Signal</keyword>
<dbReference type="AlphaFoldDB" id="A0A2T4JEL2"/>
<feature type="chain" id="PRO_5015693310" evidence="1">
    <location>
        <begin position="18"/>
        <end position="236"/>
    </location>
</feature>
<evidence type="ECO:0000256" key="1">
    <source>
        <dbReference type="SAM" id="SignalP"/>
    </source>
</evidence>
<dbReference type="Proteomes" id="UP000241362">
    <property type="component" value="Unassembled WGS sequence"/>
</dbReference>
<evidence type="ECO:0000313" key="2">
    <source>
        <dbReference type="EMBL" id="PTE16326.1"/>
    </source>
</evidence>
<evidence type="ECO:0000313" key="3">
    <source>
        <dbReference type="Proteomes" id="UP000241362"/>
    </source>
</evidence>
<feature type="signal peptide" evidence="1">
    <location>
        <begin position="1"/>
        <end position="17"/>
    </location>
</feature>
<organism evidence="2 3">
    <name type="scientific">Fuscovulum blasticum DSM 2131</name>
    <dbReference type="NCBI Taxonomy" id="1188250"/>
    <lineage>
        <taxon>Bacteria</taxon>
        <taxon>Pseudomonadati</taxon>
        <taxon>Pseudomonadota</taxon>
        <taxon>Alphaproteobacteria</taxon>
        <taxon>Rhodobacterales</taxon>
        <taxon>Paracoccaceae</taxon>
        <taxon>Pseudogemmobacter</taxon>
    </lineage>
</organism>
<dbReference type="RefSeq" id="WP_107671491.1">
    <property type="nucleotide sequence ID" value="NZ_PZKE01000001.1"/>
</dbReference>
<protein>
    <submittedName>
        <fullName evidence="2">Uncharacterized protein</fullName>
    </submittedName>
</protein>
<gene>
    <name evidence="2" type="ORF">C5F44_00195</name>
</gene>
<proteinExistence type="predicted"/>
<sequence length="236" mass="25742">MKRLAVLVALLPAPALAGTWTAPEGCEVFMTVQSKGCRVSNYYTCTQDAAGDQWRADFDQEGLFFRSRINAEGEWIESLEQNPPVRQTLDPGAEDPASFSELLASGVDTYAFSLSRDDGGHSNVIGLDRLTGRTRVIDGQTLEETEFDYSETDDFGTVLRRARGNEYISRDKRLFFAGPGETDLGDGQWLPIDGSPVDFAFPGDKGFASTQPIYDCDALTADAGLPQSVWRAGYGG</sequence>